<dbReference type="GO" id="GO:0071555">
    <property type="term" value="P:cell wall organization"/>
    <property type="evidence" value="ECO:0007669"/>
    <property type="project" value="UniProtKB-KW"/>
</dbReference>
<reference evidence="7 8" key="1">
    <citation type="submission" date="2018-09" db="EMBL/GenBank/DDBJ databases">
        <title>Nesterenkonia natronophila sp. nov., an alkaliphilic actinobacteriume isolated from a soda lake, and emended description of the genus Nesterenkonia.</title>
        <authorList>
            <person name="Menes R.J."/>
            <person name="Iriarte A."/>
        </authorList>
    </citation>
    <scope>NUCLEOTIDE SEQUENCE [LARGE SCALE GENOMIC DNA]</scope>
    <source>
        <strain evidence="7 8">M8</strain>
    </source>
</reference>
<dbReference type="EMBL" id="QYZP01000002">
    <property type="protein sequence ID" value="RJN31608.1"/>
    <property type="molecule type" value="Genomic_DNA"/>
</dbReference>
<evidence type="ECO:0000256" key="5">
    <source>
        <dbReference type="ARBA" id="ARBA00023315"/>
    </source>
</evidence>
<keyword evidence="4" id="KW-0573">Peptidoglycan synthesis</keyword>
<dbReference type="AlphaFoldDB" id="A0A3A4F1C2"/>
<keyword evidence="5" id="KW-0012">Acyltransferase</keyword>
<dbReference type="InterPro" id="IPR016181">
    <property type="entry name" value="Acyl_CoA_acyltransferase"/>
</dbReference>
<comment type="caution">
    <text evidence="7">The sequence shown here is derived from an EMBL/GenBank/DDBJ whole genome shotgun (WGS) entry which is preliminary data.</text>
</comment>
<dbReference type="PANTHER" id="PTHR36174">
    <property type="entry name" value="LIPID II:GLYCINE GLYCYLTRANSFERASE"/>
    <property type="match status" value="1"/>
</dbReference>
<dbReference type="SUPFAM" id="SSF55729">
    <property type="entry name" value="Acyl-CoA N-acyltransferases (Nat)"/>
    <property type="match status" value="2"/>
</dbReference>
<comment type="similarity">
    <text evidence="1">Belongs to the FemABX family.</text>
</comment>
<evidence type="ECO:0000256" key="6">
    <source>
        <dbReference type="ARBA" id="ARBA00023316"/>
    </source>
</evidence>
<dbReference type="GO" id="GO:0008360">
    <property type="term" value="P:regulation of cell shape"/>
    <property type="evidence" value="ECO:0007669"/>
    <property type="project" value="UniProtKB-KW"/>
</dbReference>
<keyword evidence="3" id="KW-0133">Cell shape</keyword>
<organism evidence="7 8">
    <name type="scientific">Nesterenkonia natronophila</name>
    <dbReference type="NCBI Taxonomy" id="2174932"/>
    <lineage>
        <taxon>Bacteria</taxon>
        <taxon>Bacillati</taxon>
        <taxon>Actinomycetota</taxon>
        <taxon>Actinomycetes</taxon>
        <taxon>Micrococcales</taxon>
        <taxon>Micrococcaceae</taxon>
        <taxon>Nesterenkonia</taxon>
    </lineage>
</organism>
<dbReference type="Proteomes" id="UP000266615">
    <property type="component" value="Unassembled WGS sequence"/>
</dbReference>
<protein>
    <submittedName>
        <fullName evidence="7">Peptidoglycan bridge formation glycyltransferase FemA/FemB family protein</fullName>
    </submittedName>
</protein>
<evidence type="ECO:0000313" key="8">
    <source>
        <dbReference type="Proteomes" id="UP000266615"/>
    </source>
</evidence>
<sequence length="426" mass="47545">MQSVFGITMGFCAPRRTPAISALVPARSRFAGSKRGYSEHVYIIREISRDEYWRFLRTYPDASYQQTPEWGDARSAEWEPRLIGWFDSVSQLCAAAVLRYRQLPGLSRWFVFIPQGPLLDWTGPHLSEQLEALRTYLSSRGVFGVRITPMVSLRKWDAATVKAGLADPDITRISAMEATEVNLSGISLVSTLGAAGWREAPAEKRTSATYPRFNYWLDLAGRSEQEVLDGTSKSWRHNVRKAERGGIAVTSGSRDDLEDVHRLYSETARRQKFPAHPRAHFEAMWESLGNGFPGYFNLKVAHFQGSAVAASATAQVGSLVQSLFAATSTERTGIRPSNAVWWALIRQAIADGAELFDLGGVADTLEEHDPTVGLVRFKAGMGADVHEYMGAWDLPLQPQLYAAFTRLLPLAQVRKRAAWAPKIRRR</sequence>
<dbReference type="GO" id="GO:0009252">
    <property type="term" value="P:peptidoglycan biosynthetic process"/>
    <property type="evidence" value="ECO:0007669"/>
    <property type="project" value="UniProtKB-KW"/>
</dbReference>
<dbReference type="PANTHER" id="PTHR36174:SF1">
    <property type="entry name" value="LIPID II:GLYCINE GLYCYLTRANSFERASE"/>
    <property type="match status" value="1"/>
</dbReference>
<name>A0A3A4F1C2_9MICC</name>
<proteinExistence type="inferred from homology"/>
<evidence type="ECO:0000256" key="4">
    <source>
        <dbReference type="ARBA" id="ARBA00022984"/>
    </source>
</evidence>
<evidence type="ECO:0000256" key="2">
    <source>
        <dbReference type="ARBA" id="ARBA00022679"/>
    </source>
</evidence>
<keyword evidence="6" id="KW-0961">Cell wall biogenesis/degradation</keyword>
<dbReference type="PROSITE" id="PS51191">
    <property type="entry name" value="FEMABX"/>
    <property type="match status" value="1"/>
</dbReference>
<dbReference type="Gene3D" id="3.40.630.30">
    <property type="match status" value="2"/>
</dbReference>
<dbReference type="Pfam" id="PF02388">
    <property type="entry name" value="FemAB"/>
    <property type="match status" value="2"/>
</dbReference>
<accession>A0A3A4F1C2</accession>
<dbReference type="InterPro" id="IPR050644">
    <property type="entry name" value="PG_Glycine_Bridge_Synth"/>
</dbReference>
<dbReference type="GO" id="GO:0016755">
    <property type="term" value="F:aminoacyltransferase activity"/>
    <property type="evidence" value="ECO:0007669"/>
    <property type="project" value="InterPro"/>
</dbReference>
<dbReference type="InterPro" id="IPR003447">
    <property type="entry name" value="FEMABX"/>
</dbReference>
<evidence type="ECO:0000256" key="1">
    <source>
        <dbReference type="ARBA" id="ARBA00009943"/>
    </source>
</evidence>
<keyword evidence="2 7" id="KW-0808">Transferase</keyword>
<evidence type="ECO:0000256" key="3">
    <source>
        <dbReference type="ARBA" id="ARBA00022960"/>
    </source>
</evidence>
<gene>
    <name evidence="7" type="ORF">D3250_05505</name>
</gene>
<keyword evidence="8" id="KW-1185">Reference proteome</keyword>
<evidence type="ECO:0000313" key="7">
    <source>
        <dbReference type="EMBL" id="RJN31608.1"/>
    </source>
</evidence>